<dbReference type="EMBL" id="SRLD01000029">
    <property type="protein sequence ID" value="TGE14850.1"/>
    <property type="molecule type" value="Genomic_DNA"/>
</dbReference>
<evidence type="ECO:0008006" key="5">
    <source>
        <dbReference type="Google" id="ProtNLM"/>
    </source>
</evidence>
<evidence type="ECO:0000256" key="1">
    <source>
        <dbReference type="SAM" id="MobiDB-lite"/>
    </source>
</evidence>
<proteinExistence type="predicted"/>
<gene>
    <name evidence="3" type="ORF">E5J99_14595</name>
</gene>
<feature type="signal peptide" evidence="2">
    <location>
        <begin position="1"/>
        <end position="20"/>
    </location>
</feature>
<feature type="chain" id="PRO_5021492268" description="DUF4974 domain-containing protein" evidence="2">
    <location>
        <begin position="21"/>
        <end position="731"/>
    </location>
</feature>
<organism evidence="3 4">
    <name type="scientific">Hymenobacter elongatus</name>
    <dbReference type="NCBI Taxonomy" id="877208"/>
    <lineage>
        <taxon>Bacteria</taxon>
        <taxon>Pseudomonadati</taxon>
        <taxon>Bacteroidota</taxon>
        <taxon>Cytophagia</taxon>
        <taxon>Cytophagales</taxon>
        <taxon>Hymenobacteraceae</taxon>
        <taxon>Hymenobacter</taxon>
    </lineage>
</organism>
<keyword evidence="4" id="KW-1185">Reference proteome</keyword>
<dbReference type="InterPro" id="IPR058093">
    <property type="entry name" value="LA_2272-like"/>
</dbReference>
<dbReference type="Gene3D" id="3.55.50.30">
    <property type="match status" value="1"/>
</dbReference>
<name>A0A4Z0PI29_9BACT</name>
<dbReference type="Proteomes" id="UP000297739">
    <property type="component" value="Unassembled WGS sequence"/>
</dbReference>
<dbReference type="OrthoDB" id="5505971at2"/>
<feature type="region of interest" description="Disordered" evidence="1">
    <location>
        <begin position="137"/>
        <end position="238"/>
    </location>
</feature>
<dbReference type="NCBIfam" id="NF047436">
    <property type="entry name" value="LA_2272_repeat"/>
    <property type="match status" value="1"/>
</dbReference>
<sequence>MRYVVCLALCVWLWSGSSQAQSSSALLARRVRVVATNMPLHQVLRDIARQSGVSFSYSSTFIPLQKRVTLHTKDAQPVREVLKQLFQNRGVSYQVIGGQIVLWRTGENPPAVPPSAPAVVPTSAAAARPPAAVLATNRKTAPPTAASLRSAKPPIAAVKSSTPAAGPMKKTAVLTPPKRPIARAAPPVSSPKAAAPALAGPNPEPAVAVAVPRPAPSSADSLPSRPAAVDSTTQETDSALARLRQKARTTAQAATNTLARTARQTGRTLNKGVTEVAGGARAVLDSVAVAASGLKEPLQNSARRLTRAGRRDTLAGQVVAVRSGLPARDTLLQPVPIAAPAVRSQTYDRRRWQISFVAPLGTNWLRSGRSINTISLNALAGYSAGVRGVELGGILNVVRDTMQGVQGAGIANVIGTEVNGIQGAGVVNVVGGSVRGMQGAGIANVVRDDARGIQLAGIVNIVGGAARSDLSGRPTWVRQLLGLPRLLATDSAARYPGAPSASSLPGSLLQAAAVANLTGTDIRGLQTATLLNTARRVRGLQLGLVNVAKHVHGVQFGLINIADSVEGATLGIINIVRHGYLHGEVWASETLPLNAALKLGVTRYYTILSAATQPFGTRIHWATGFGIGTASRPHGRFSWNLDLLDWYLLKQPGTAGTLLSYTQLRPSLTWQIEPQGHLGLVFSPTLNMGLYENEGGGTSSDFGKNQLLLLDTKSGRTLVRLWPGVQIGLRF</sequence>
<feature type="compositionally biased region" description="Low complexity" evidence="1">
    <location>
        <begin position="182"/>
        <end position="221"/>
    </location>
</feature>
<protein>
    <recommendedName>
        <fullName evidence="5">DUF4974 domain-containing protein</fullName>
    </recommendedName>
</protein>
<comment type="caution">
    <text evidence="3">The sequence shown here is derived from an EMBL/GenBank/DDBJ whole genome shotgun (WGS) entry which is preliminary data.</text>
</comment>
<evidence type="ECO:0000313" key="3">
    <source>
        <dbReference type="EMBL" id="TGE14850.1"/>
    </source>
</evidence>
<dbReference type="RefSeq" id="WP_135498550.1">
    <property type="nucleotide sequence ID" value="NZ_SRLD01000029.1"/>
</dbReference>
<evidence type="ECO:0000256" key="2">
    <source>
        <dbReference type="SAM" id="SignalP"/>
    </source>
</evidence>
<evidence type="ECO:0000313" key="4">
    <source>
        <dbReference type="Proteomes" id="UP000297739"/>
    </source>
</evidence>
<keyword evidence="2" id="KW-0732">Signal</keyword>
<reference evidence="3 4" key="1">
    <citation type="submission" date="2019-04" db="EMBL/GenBank/DDBJ databases">
        <authorList>
            <person name="Feng G."/>
            <person name="Zhang J."/>
            <person name="Zhu H."/>
        </authorList>
    </citation>
    <scope>NUCLEOTIDE SEQUENCE [LARGE SCALE GENOMIC DNA]</scope>
    <source>
        <strain evidence="3 4">JCM 17223</strain>
    </source>
</reference>
<dbReference type="AlphaFoldDB" id="A0A4Z0PI29"/>
<accession>A0A4Z0PI29</accession>